<dbReference type="HOGENOM" id="CLU_774084_0_0_1"/>
<keyword evidence="1" id="KW-0812">Transmembrane</keyword>
<feature type="transmembrane region" description="Helical" evidence="1">
    <location>
        <begin position="20"/>
        <end position="40"/>
    </location>
</feature>
<organism evidence="2 3">
    <name type="scientific">Nematocida parisii (strain ERTm3)</name>
    <name type="common">Nematode killer fungus</name>
    <dbReference type="NCBI Taxonomy" id="935791"/>
    <lineage>
        <taxon>Eukaryota</taxon>
        <taxon>Fungi</taxon>
        <taxon>Fungi incertae sedis</taxon>
        <taxon>Microsporidia</taxon>
        <taxon>Nematocida</taxon>
    </lineage>
</organism>
<accession>I3EEH6</accession>
<protein>
    <submittedName>
        <fullName evidence="2">Uncharacterized protein</fullName>
    </submittedName>
</protein>
<feature type="transmembrane region" description="Helical" evidence="1">
    <location>
        <begin position="294"/>
        <end position="316"/>
    </location>
</feature>
<dbReference type="VEuPathDB" id="MicrosporidiaDB:NEQG_02170"/>
<reference evidence="2" key="1">
    <citation type="submission" date="2011-01" db="EMBL/GenBank/DDBJ databases">
        <title>The Genome Sequence of Nematocida parisii strain ERTm3.</title>
        <authorList>
            <consortium name="The Broad Institute Genome Sequencing Platform"/>
            <consortium name="The Broad Institute Genome Sequencing Center for Infectious Disease"/>
            <person name="Cuomo C."/>
            <person name="Troemel E."/>
            <person name="Young S.K."/>
            <person name="Zeng Q."/>
            <person name="Gargeya S."/>
            <person name="Fitzgerald M."/>
            <person name="Haas B."/>
            <person name="Abouelleil A."/>
            <person name="Alvarado L."/>
            <person name="Arachchi H.M."/>
            <person name="Berlin A."/>
            <person name="Chapman S.B."/>
            <person name="Gearin G."/>
            <person name="Goldberg J."/>
            <person name="Griggs A."/>
            <person name="Gujja S."/>
            <person name="Hansen M."/>
            <person name="Heiman D."/>
            <person name="Howarth C."/>
            <person name="Larimer J."/>
            <person name="Lui A."/>
            <person name="MacDonald P.J.P."/>
            <person name="McCowen C."/>
            <person name="Montmayeur A."/>
            <person name="Murphy C."/>
            <person name="Neiman D."/>
            <person name="Pearson M."/>
            <person name="Priest M."/>
            <person name="Roberts A."/>
            <person name="Saif S."/>
            <person name="Shea T."/>
            <person name="Sisk P."/>
            <person name="Stolte C."/>
            <person name="Sykes S."/>
            <person name="Wortman J."/>
            <person name="Nusbaum C."/>
            <person name="Birren B."/>
        </authorList>
    </citation>
    <scope>NUCLEOTIDE SEQUENCE</scope>
    <source>
        <strain evidence="2">ERTm3</strain>
    </source>
</reference>
<sequence>MLILQVLRWATNTKQRVQNISICLLCLFTIVVLYLCYNVSLEEIKCYSDQLIKNAEYSVECTKSKIPRVDEYRDSEYDEYSTILLTGKRDAADLIAKIHKTAQEMENRTKGYDIKIGECSHKDMQKYFLVLEIEKSDNTLLYINNQGWQVNSDILSIFCDRMFTADITGISGNRLINLVFNKISLGLSDDGIESVLAILHNIHNLYSHSLGVYFYWVINEKAIFLSSNVLLVLVLGVFLIFLEFITGGSFKFDFFRGSAITHALLGYNMVFMNLNEMTCFEVFLLYSVLVPLNFPLAVILGVFRVVLFFCLLIGCAENRSIFLQQFNLLYETINRATEREPLSLSFSAEGLSKGKQIPHASQSH</sequence>
<name>I3EEH6_NEMP3</name>
<dbReference type="EMBL" id="GL870881">
    <property type="protein sequence ID" value="EIJ87623.1"/>
    <property type="molecule type" value="Genomic_DNA"/>
</dbReference>
<dbReference type="InParanoid" id="I3EEH6"/>
<dbReference type="AlphaFoldDB" id="I3EEH6"/>
<dbReference type="Proteomes" id="UP000002872">
    <property type="component" value="Unassembled WGS sequence"/>
</dbReference>
<evidence type="ECO:0000313" key="2">
    <source>
        <dbReference type="EMBL" id="EIJ87623.1"/>
    </source>
</evidence>
<keyword evidence="1" id="KW-1133">Transmembrane helix</keyword>
<feature type="transmembrane region" description="Helical" evidence="1">
    <location>
        <begin position="222"/>
        <end position="242"/>
    </location>
</feature>
<dbReference type="OrthoDB" id="2195208at2759"/>
<proteinExistence type="predicted"/>
<keyword evidence="1" id="KW-0472">Membrane</keyword>
<keyword evidence="3" id="KW-1185">Reference proteome</keyword>
<gene>
    <name evidence="2" type="ORF">NEQG_02170</name>
</gene>
<dbReference type="OMA" id="WQVNSDI"/>
<evidence type="ECO:0000256" key="1">
    <source>
        <dbReference type="SAM" id="Phobius"/>
    </source>
</evidence>
<evidence type="ECO:0000313" key="3">
    <source>
        <dbReference type="Proteomes" id="UP000002872"/>
    </source>
</evidence>